<comment type="caution">
    <text evidence="4">The sequence shown here is derived from an EMBL/GenBank/DDBJ whole genome shotgun (WGS) entry which is preliminary data.</text>
</comment>
<evidence type="ECO:0000256" key="1">
    <source>
        <dbReference type="SAM" id="MobiDB-lite"/>
    </source>
</evidence>
<dbReference type="Pfam" id="PF13937">
    <property type="entry name" value="DUF4212"/>
    <property type="match status" value="1"/>
</dbReference>
<keyword evidence="5" id="KW-1185">Reference proteome</keyword>
<feature type="compositionally biased region" description="Polar residues" evidence="1">
    <location>
        <begin position="1"/>
        <end position="14"/>
    </location>
</feature>
<dbReference type="RefSeq" id="WP_199797006.1">
    <property type="nucleotide sequence ID" value="NZ_JMIW01000003.1"/>
</dbReference>
<evidence type="ECO:0000313" key="5">
    <source>
        <dbReference type="Proteomes" id="UP000027647"/>
    </source>
</evidence>
<sequence length="107" mass="12238">MDETSMTGMTQDTAPTDADEEVSQTSESEGAYWRENVRLLCSLMAIWFACSFGAGILFRDFLDQFNLGGYPLGFWFAQQGSIYIFIALIVFYVVRMKAIERKYDLDD</sequence>
<proteinExistence type="predicted"/>
<feature type="region of interest" description="Disordered" evidence="1">
    <location>
        <begin position="1"/>
        <end position="28"/>
    </location>
</feature>
<dbReference type="STRING" id="1044.EH31_08130"/>
<gene>
    <name evidence="4" type="ORF">EH31_08130</name>
</gene>
<feature type="transmembrane region" description="Helical" evidence="2">
    <location>
        <begin position="39"/>
        <end position="58"/>
    </location>
</feature>
<dbReference type="NCBIfam" id="TIGR03647">
    <property type="entry name" value="Na_symport_sm"/>
    <property type="match status" value="1"/>
</dbReference>
<keyword evidence="2" id="KW-0812">Transmembrane</keyword>
<keyword evidence="2" id="KW-1133">Transmembrane helix</keyword>
<dbReference type="AlphaFoldDB" id="A0A074M5R0"/>
<name>A0A074M5R0_ERYLO</name>
<feature type="transmembrane region" description="Helical" evidence="2">
    <location>
        <begin position="70"/>
        <end position="94"/>
    </location>
</feature>
<organism evidence="4 5">
    <name type="scientific">Erythrobacter longus</name>
    <dbReference type="NCBI Taxonomy" id="1044"/>
    <lineage>
        <taxon>Bacteria</taxon>
        <taxon>Pseudomonadati</taxon>
        <taxon>Pseudomonadota</taxon>
        <taxon>Alphaproteobacteria</taxon>
        <taxon>Sphingomonadales</taxon>
        <taxon>Erythrobacteraceae</taxon>
        <taxon>Erythrobacter/Porphyrobacter group</taxon>
        <taxon>Erythrobacter</taxon>
    </lineage>
</organism>
<evidence type="ECO:0000313" key="4">
    <source>
        <dbReference type="EMBL" id="KEO90051.1"/>
    </source>
</evidence>
<evidence type="ECO:0000259" key="3">
    <source>
        <dbReference type="Pfam" id="PF13937"/>
    </source>
</evidence>
<dbReference type="InterPro" id="IPR019886">
    <property type="entry name" value="Na_symporter_ssu"/>
</dbReference>
<evidence type="ECO:0000256" key="2">
    <source>
        <dbReference type="SAM" id="Phobius"/>
    </source>
</evidence>
<dbReference type="eggNOG" id="COG4327">
    <property type="taxonomic scope" value="Bacteria"/>
</dbReference>
<reference evidence="4 5" key="1">
    <citation type="submission" date="2014-04" db="EMBL/GenBank/DDBJ databases">
        <title>A comprehensive comparison of genomes of Erythrobacter spp. strains.</title>
        <authorList>
            <person name="Zheng Q."/>
        </authorList>
    </citation>
    <scope>NUCLEOTIDE SEQUENCE [LARGE SCALE GENOMIC DNA]</scope>
    <source>
        <strain evidence="4 5">DSM 6997</strain>
    </source>
</reference>
<feature type="domain" description="Sodium symporter small subunit" evidence="3">
    <location>
        <begin position="31"/>
        <end position="105"/>
    </location>
</feature>
<dbReference type="Proteomes" id="UP000027647">
    <property type="component" value="Unassembled WGS sequence"/>
</dbReference>
<keyword evidence="2" id="KW-0472">Membrane</keyword>
<accession>A0A074M5R0</accession>
<protein>
    <submittedName>
        <fullName evidence="4">Sodium:solute symporter</fullName>
    </submittedName>
</protein>
<dbReference type="EMBL" id="JMIW01000003">
    <property type="protein sequence ID" value="KEO90051.1"/>
    <property type="molecule type" value="Genomic_DNA"/>
</dbReference>